<evidence type="ECO:0000313" key="4">
    <source>
        <dbReference type="Proteomes" id="UP000569732"/>
    </source>
</evidence>
<dbReference type="InterPro" id="IPR013108">
    <property type="entry name" value="Amidohydro_3"/>
</dbReference>
<dbReference type="InterPro" id="IPR011059">
    <property type="entry name" value="Metal-dep_hydrolase_composite"/>
</dbReference>
<evidence type="ECO:0000259" key="2">
    <source>
        <dbReference type="Pfam" id="PF07969"/>
    </source>
</evidence>
<dbReference type="PANTHER" id="PTHR22642">
    <property type="entry name" value="IMIDAZOLONEPROPIONASE"/>
    <property type="match status" value="1"/>
</dbReference>
<proteinExistence type="predicted"/>
<dbReference type="InterPro" id="IPR033932">
    <property type="entry name" value="YtcJ-like"/>
</dbReference>
<reference evidence="3 4" key="1">
    <citation type="submission" date="2020-07" db="EMBL/GenBank/DDBJ databases">
        <title>Endozoicomonas sp. nov., isolated from sediment.</title>
        <authorList>
            <person name="Gu T."/>
        </authorList>
    </citation>
    <scope>NUCLEOTIDE SEQUENCE [LARGE SCALE GENOMIC DNA]</scope>
    <source>
        <strain evidence="3 4">SM1973</strain>
    </source>
</reference>
<feature type="domain" description="Amidohydrolase 3" evidence="2">
    <location>
        <begin position="76"/>
        <end position="550"/>
    </location>
</feature>
<accession>A0A853IAK0</accession>
<dbReference type="CDD" id="cd01300">
    <property type="entry name" value="YtcJ_like"/>
    <property type="match status" value="1"/>
</dbReference>
<sequence>MKKIMRKTLLLIATFLWIYSSQAEELLIDNLNGYLLEKDQWQPFKAIHINSGKVKNIYKAATDIPSSYQGKRLNGQGRTMLPGLIDAHGHIKGYALAKLQIHLRNSASAADSVKRVVAYRNSHPKLKWLQGRGWNQVLWPGKQYPTAVMLDKQIKDRPVWLRRVDGHAGWANSKAMQIAGISRTTPDPEGGQIIRDSEGNPTGIFIDNAMDLISKHIPEISLQEEIALLPEALNQLAKLGLTSVHDAGINSQTVAAYKTLAEQSQLPIRVYAMLSGSDKNVDQLIKAGPFISHNDYLTIRSIKLFFDGALGSRGAALHDSYSDKNNHKGLLLYPSKQLLLLAKQAQNHGFQVNIHAIGDRGNSEALNIFQRLNKLASKQASRHRIEHSQVIQLEDIPRFAKLNIIPSMQPIHATSDKNMAEDRLGPQRIKGAYAWRKLMNNNALIAGGSDFPVEPANPFYGIHAAVTRQDHNNHPPKGWYPEEKLTVAEALKLFTYNAAYAAYQEDKVGNLQPGHWADFILLEQNPFAVNKQSLWKVQVAATWVAGKPVYQQPSTQLAKQ</sequence>
<dbReference type="SUPFAM" id="SSF51338">
    <property type="entry name" value="Composite domain of metallo-dependent hydrolases"/>
    <property type="match status" value="1"/>
</dbReference>
<dbReference type="PANTHER" id="PTHR22642:SF2">
    <property type="entry name" value="PROTEIN LONG AFTER FAR-RED 3"/>
    <property type="match status" value="1"/>
</dbReference>
<keyword evidence="1" id="KW-0732">Signal</keyword>
<dbReference type="Gene3D" id="3.10.310.70">
    <property type="match status" value="1"/>
</dbReference>
<feature type="signal peptide" evidence="1">
    <location>
        <begin position="1"/>
        <end position="23"/>
    </location>
</feature>
<gene>
    <name evidence="3" type="ORF">H0A36_09650</name>
</gene>
<dbReference type="GO" id="GO:0016810">
    <property type="term" value="F:hydrolase activity, acting on carbon-nitrogen (but not peptide) bonds"/>
    <property type="evidence" value="ECO:0007669"/>
    <property type="project" value="InterPro"/>
</dbReference>
<protein>
    <submittedName>
        <fullName evidence="3">Amidohydrolase family protein</fullName>
    </submittedName>
</protein>
<evidence type="ECO:0000313" key="3">
    <source>
        <dbReference type="EMBL" id="NYZ66275.1"/>
    </source>
</evidence>
<evidence type="ECO:0000256" key="1">
    <source>
        <dbReference type="SAM" id="SignalP"/>
    </source>
</evidence>
<comment type="caution">
    <text evidence="3">The sequence shown here is derived from an EMBL/GenBank/DDBJ whole genome shotgun (WGS) entry which is preliminary data.</text>
</comment>
<dbReference type="InterPro" id="IPR032466">
    <property type="entry name" value="Metal_Hydrolase"/>
</dbReference>
<dbReference type="SUPFAM" id="SSF51556">
    <property type="entry name" value="Metallo-dependent hydrolases"/>
    <property type="match status" value="1"/>
</dbReference>
<keyword evidence="4" id="KW-1185">Reference proteome</keyword>
<organism evidence="3 4">
    <name type="scientific">Spartinivicinus marinus</name>
    <dbReference type="NCBI Taxonomy" id="2994442"/>
    <lineage>
        <taxon>Bacteria</taxon>
        <taxon>Pseudomonadati</taxon>
        <taxon>Pseudomonadota</taxon>
        <taxon>Gammaproteobacteria</taxon>
        <taxon>Oceanospirillales</taxon>
        <taxon>Zooshikellaceae</taxon>
        <taxon>Spartinivicinus</taxon>
    </lineage>
</organism>
<dbReference type="EMBL" id="JACCKB010000012">
    <property type="protein sequence ID" value="NYZ66275.1"/>
    <property type="molecule type" value="Genomic_DNA"/>
</dbReference>
<dbReference type="Gene3D" id="3.20.20.140">
    <property type="entry name" value="Metal-dependent hydrolases"/>
    <property type="match status" value="1"/>
</dbReference>
<name>A0A853IAK0_9GAMM</name>
<dbReference type="Gene3D" id="2.30.40.10">
    <property type="entry name" value="Urease, subunit C, domain 1"/>
    <property type="match status" value="1"/>
</dbReference>
<dbReference type="Pfam" id="PF07969">
    <property type="entry name" value="Amidohydro_3"/>
    <property type="match status" value="1"/>
</dbReference>
<feature type="chain" id="PRO_5032742607" evidence="1">
    <location>
        <begin position="24"/>
        <end position="560"/>
    </location>
</feature>
<dbReference type="AlphaFoldDB" id="A0A853IAK0"/>
<dbReference type="Proteomes" id="UP000569732">
    <property type="component" value="Unassembled WGS sequence"/>
</dbReference>